<evidence type="ECO:0000313" key="3">
    <source>
        <dbReference type="Proteomes" id="UP000037660"/>
    </source>
</evidence>
<name>A0A0K8P1V3_PISS1</name>
<evidence type="ECO:0000256" key="1">
    <source>
        <dbReference type="SAM" id="MobiDB-lite"/>
    </source>
</evidence>
<keyword evidence="3" id="KW-1185">Reference proteome</keyword>
<dbReference type="Proteomes" id="UP000037660">
    <property type="component" value="Unassembled WGS sequence"/>
</dbReference>
<feature type="compositionally biased region" description="Low complexity" evidence="1">
    <location>
        <begin position="58"/>
        <end position="67"/>
    </location>
</feature>
<dbReference type="STRING" id="1547922.ISF6_2438"/>
<feature type="compositionally biased region" description="Gly residues" evidence="1">
    <location>
        <begin position="1"/>
        <end position="12"/>
    </location>
</feature>
<accession>A0A0K8P1V3</accession>
<proteinExistence type="predicted"/>
<organism evidence="2 3">
    <name type="scientific">Piscinibacter sakaiensis</name>
    <name type="common">Ideonella sakaiensis</name>
    <dbReference type="NCBI Taxonomy" id="1547922"/>
    <lineage>
        <taxon>Bacteria</taxon>
        <taxon>Pseudomonadati</taxon>
        <taxon>Pseudomonadota</taxon>
        <taxon>Betaproteobacteria</taxon>
        <taxon>Burkholderiales</taxon>
        <taxon>Sphaerotilaceae</taxon>
        <taxon>Piscinibacter</taxon>
    </lineage>
</organism>
<sequence length="67" mass="6725">MGGGASGGGGHASGSCSRERSGRLCARRMTAASLARSDRARAGDAPPGVSGGARRRPPAAMRYRPGR</sequence>
<reference evidence="3" key="1">
    <citation type="submission" date="2015-07" db="EMBL/GenBank/DDBJ databases">
        <title>Discovery of a poly(ethylene terephthalate assimilation.</title>
        <authorList>
            <person name="Yoshida S."/>
            <person name="Hiraga K."/>
            <person name="Takehana T."/>
            <person name="Taniguchi I."/>
            <person name="Yamaji H."/>
            <person name="Maeda Y."/>
            <person name="Toyohara K."/>
            <person name="Miyamoto K."/>
            <person name="Kimura Y."/>
            <person name="Oda K."/>
        </authorList>
    </citation>
    <scope>NUCLEOTIDE SEQUENCE [LARGE SCALE GENOMIC DNA]</scope>
    <source>
        <strain evidence="3">NBRC 110686 / TISTR 2288 / 201-F6</strain>
    </source>
</reference>
<feature type="region of interest" description="Disordered" evidence="1">
    <location>
        <begin position="1"/>
        <end position="67"/>
    </location>
</feature>
<gene>
    <name evidence="2" type="ORF">ISF6_2438</name>
</gene>
<comment type="caution">
    <text evidence="2">The sequence shown here is derived from an EMBL/GenBank/DDBJ whole genome shotgun (WGS) entry which is preliminary data.</text>
</comment>
<dbReference type="EMBL" id="BBYR01000037">
    <property type="protein sequence ID" value="GAP36598.1"/>
    <property type="molecule type" value="Genomic_DNA"/>
</dbReference>
<evidence type="ECO:0000313" key="2">
    <source>
        <dbReference type="EMBL" id="GAP36598.1"/>
    </source>
</evidence>
<protein>
    <submittedName>
        <fullName evidence="2">Uncharacterized protein</fullName>
    </submittedName>
</protein>
<reference evidence="2 3" key="2">
    <citation type="journal article" date="2016" name="Science">
        <title>A bacterium that degrades and assimilates poly(ethylene terephthalate).</title>
        <authorList>
            <person name="Yoshida S."/>
            <person name="Hiraga K."/>
            <person name="Takehana T."/>
            <person name="Taniguchi I."/>
            <person name="Yamaji H."/>
            <person name="Maeda Y."/>
            <person name="Toyohara K."/>
            <person name="Miyamoto K."/>
            <person name="Kimura Y."/>
            <person name="Oda K."/>
        </authorList>
    </citation>
    <scope>NUCLEOTIDE SEQUENCE [LARGE SCALE GENOMIC DNA]</scope>
    <source>
        <strain evidence="3">NBRC 110686 / TISTR 2288 / 201-F6</strain>
    </source>
</reference>
<dbReference type="AlphaFoldDB" id="A0A0K8P1V3"/>